<dbReference type="AlphaFoldDB" id="A0AAE4C5H8"/>
<name>A0AAE4C5H8_9FLAO</name>
<dbReference type="PROSITE" id="PS51257">
    <property type="entry name" value="PROKAR_LIPOPROTEIN"/>
    <property type="match status" value="1"/>
</dbReference>
<proteinExistence type="predicted"/>
<comment type="caution">
    <text evidence="6">The sequence shown here is derived from an EMBL/GenBank/DDBJ whole genome shotgun (WGS) entry which is preliminary data.</text>
</comment>
<evidence type="ECO:0000256" key="4">
    <source>
        <dbReference type="ARBA" id="ARBA00023288"/>
    </source>
</evidence>
<evidence type="ECO:0000259" key="5">
    <source>
        <dbReference type="Pfam" id="PF09864"/>
    </source>
</evidence>
<dbReference type="InterPro" id="IPR018660">
    <property type="entry name" value="MliC"/>
</dbReference>
<dbReference type="SUPFAM" id="SSF141488">
    <property type="entry name" value="YdhA-like"/>
    <property type="match status" value="1"/>
</dbReference>
<dbReference type="Proteomes" id="UP001184861">
    <property type="component" value="Unassembled WGS sequence"/>
</dbReference>
<evidence type="ECO:0000256" key="3">
    <source>
        <dbReference type="ARBA" id="ARBA00023139"/>
    </source>
</evidence>
<evidence type="ECO:0000256" key="2">
    <source>
        <dbReference type="ARBA" id="ARBA00023136"/>
    </source>
</evidence>
<dbReference type="Pfam" id="PF09864">
    <property type="entry name" value="MliC"/>
    <property type="match status" value="1"/>
</dbReference>
<organism evidence="6 7">
    <name type="scientific">Chryseobacterium rhizosphaerae</name>
    <dbReference type="NCBI Taxonomy" id="395937"/>
    <lineage>
        <taxon>Bacteria</taxon>
        <taxon>Pseudomonadati</taxon>
        <taxon>Bacteroidota</taxon>
        <taxon>Flavobacteriia</taxon>
        <taxon>Flavobacteriales</taxon>
        <taxon>Weeksellaceae</taxon>
        <taxon>Chryseobacterium group</taxon>
        <taxon>Chryseobacterium</taxon>
    </lineage>
</organism>
<evidence type="ECO:0000313" key="6">
    <source>
        <dbReference type="EMBL" id="MDR6527690.1"/>
    </source>
</evidence>
<sequence>MKKNIFVIATLTALFLASCTKKETKPESAAVDSTAVINSPSAQAATGTDEIIKSTMVDAKGKKLEASFNNNKETATVVFDGETIELKAQAAGSGIWYKNDHYELRGKGSENELSKDGKVIFKGIK</sequence>
<dbReference type="RefSeq" id="WP_309947056.1">
    <property type="nucleotide sequence ID" value="NZ_JAVDQY010000003.1"/>
</dbReference>
<accession>A0AAE4C5H8</accession>
<dbReference type="EMBL" id="JAVDQY010000003">
    <property type="protein sequence ID" value="MDR6527690.1"/>
    <property type="molecule type" value="Genomic_DNA"/>
</dbReference>
<dbReference type="Gene3D" id="2.40.128.200">
    <property type="match status" value="1"/>
</dbReference>
<evidence type="ECO:0000313" key="7">
    <source>
        <dbReference type="Proteomes" id="UP001184861"/>
    </source>
</evidence>
<gene>
    <name evidence="6" type="ORF">J2787_003082</name>
</gene>
<reference evidence="6" key="1">
    <citation type="submission" date="2023-07" db="EMBL/GenBank/DDBJ databases">
        <title>Sorghum-associated microbial communities from plants grown in Nebraska, USA.</title>
        <authorList>
            <person name="Schachtman D."/>
        </authorList>
    </citation>
    <scope>NUCLEOTIDE SEQUENCE</scope>
    <source>
        <strain evidence="6">DS2360</strain>
    </source>
</reference>
<protein>
    <submittedName>
        <fullName evidence="6">Membrane-bound inhibitor of C-type lysozyme</fullName>
    </submittedName>
</protein>
<feature type="domain" description="C-type lysozyme inhibitor" evidence="5">
    <location>
        <begin position="61"/>
        <end position="119"/>
    </location>
</feature>
<evidence type="ECO:0000256" key="1">
    <source>
        <dbReference type="ARBA" id="ARBA00022729"/>
    </source>
</evidence>
<keyword evidence="1" id="KW-0732">Signal</keyword>
<keyword evidence="3" id="KW-0564">Palmitate</keyword>
<keyword evidence="2" id="KW-0472">Membrane</keyword>
<keyword evidence="4" id="KW-0449">Lipoprotein</keyword>
<dbReference type="InterPro" id="IPR036328">
    <property type="entry name" value="MliC_sf"/>
</dbReference>